<dbReference type="RefSeq" id="WP_008143942.1">
    <property type="nucleotide sequence ID" value="NZ_EQ973645.1"/>
</dbReference>
<sequence length="1536" mass="170088">MKAMKRLFKWVGIVLLTPIALFIIICILLYIPPVQNFLVDKATRYASEATGMQIHIGRLSLSFPLDLVVHETQVIDQQDTILDVNKLTVKIQLMPLFKKQVELDGFELKNASVNTAQLMEGMLLKGKLGDCFIESHGVDLTPETAIVNTIRLKDADLSLCLADTTAADTTQTPPPFWKIRLDKVDLSNVAFALEMPLDSMDMQLRVGKASVRDGLIDLHNAAYTIGTFNLTDGQASYNSGNSPLADEGFDPAHIAVSNIQIGIDSIYYAGNDIRASIRQLELKERSGLQVLSTEGHLVSNSKTISIPSLQLKTENSYLDFQALADWSATTPGQDGSMSGRLMAEIGKNDLFKFIPGLPEEFRQRFPSSPLQIRAGVDGNLNRLELTSLSISQPEAFRMEAHGTVDLPLDSLKRQGEFTLAAHTQNMKFLQALTGDLLVPAGTSLNGLIKLEGNLLDADFKLAKDSGNVNLLARYDLAKEAYQTKLDIHELDLHAFLPKDSLFTLTASLDAEGQGFDFFSPKTSLQAGFRLVHLQYATRILSGIELDAGLKQSRAQANFKAADHLMAISAQLEALLHPKEIEATLNTDVQRLDWQGLNLVASPFKTSQNIGIRLKTDMKEKHSIRADITGIQLITPKKTFKAKDIHLGLNTASDSIKAFANAGDLVFLFRSEDGIERLSRRLERTSRLMAEQWKQKKIDQEALKRTLPTTSFRIFSGTDNPIANFLSAQQLNYNRMKVSLETSPELGLKGDAYLYGLRTDSLSLDTIYFNTSQAEGKILFSSGVKAGTKPFQEAFDVSVEGDIGSDDAHTLITYLNGKKECGVSLGLLARIHEYGFSVHVSPENPTLVYRTFHANPHNYVNISDNGRIQANLSLFDENHTGIHFYSTPDSTVQQDLTLALNRIDIAEFRRIVPYMPDIAGLISAETHYVQNNKESLISAEVSIDRLAYNQQPMGDWALSAVYLPKETGEHRIDGYVTLNDNEIASMSGSYFSATPAQEEGSLSAQMELHHLPLQLANTFIPDRMAVLDGDLDGNMTIAGPSSKLLMNGEIALDSVTVGIPQASLNLRFDNQPVKITDSKLNFNQFKIFTQGKSPFRINGDVDFSDMANMTLDLQMNASNFEVFNAKRTKESLVYGKLNVDFNSRVKGRVDALVVRGNMNILGSSDFTYILKDSPLTVEDRLGETVTFVNFNDTTDIRKRQIPTIPLGGIDLLMTLHIDEAVQCKVDLNENGSNYMLVEGGGDLSFQYTPEGTMVLNGRYSLMSGEMKYEMPIIPLKTFHIRDGSYIEWTGNVMNPNLNIKASERVRASVAQEGQASRTVNFDVGVSITNRLENLGFLFTLEAPDDGSVQNELASMSAEERNKLAVTMLVTGMYLAEGNTAGSSGFDANSALNSFLQSEINNIAGSALKGFDVNFGMETSDQGEDGSTRTDYNFQFAKRFWNNRFRIVIGGKISTGNNAEQDESFIDNVSIEYRLDNSGTRYIKVFHDKNYESVLEGEVIETGAGIVLRKKVSRLGELFIFRNKKKNHEKAKDEDKKL</sequence>
<dbReference type="PANTHER" id="PTHR36985">
    <property type="entry name" value="TRANSLOCATION AND ASSEMBLY MODULE SUBUNIT TAMB"/>
    <property type="match status" value="1"/>
</dbReference>
<evidence type="ECO:0000256" key="4">
    <source>
        <dbReference type="ARBA" id="ARBA00023136"/>
    </source>
</evidence>
<name>S0FAS8_9BACT</name>
<comment type="caution">
    <text evidence="7">The sequence shown here is derived from an EMBL/GenBank/DDBJ whole genome shotgun (WGS) entry which is preliminary data.</text>
</comment>
<evidence type="ECO:0000313" key="8">
    <source>
        <dbReference type="Proteomes" id="UP000014073"/>
    </source>
</evidence>
<evidence type="ECO:0000256" key="2">
    <source>
        <dbReference type="ARBA" id="ARBA00022692"/>
    </source>
</evidence>
<dbReference type="GeneID" id="78405869"/>
<evidence type="ECO:0000313" key="7">
    <source>
        <dbReference type="EMBL" id="EEF77180.1"/>
    </source>
</evidence>
<dbReference type="HOGENOM" id="CLU_002997_0_0_10"/>
<evidence type="ECO:0000256" key="5">
    <source>
        <dbReference type="SAM" id="Phobius"/>
    </source>
</evidence>
<dbReference type="STRING" id="547042.BACCOPRO_02693"/>
<keyword evidence="2 5" id="KW-0812">Transmembrane</keyword>
<dbReference type="InterPro" id="IPR007452">
    <property type="entry name" value="TamB_C"/>
</dbReference>
<evidence type="ECO:0000256" key="1">
    <source>
        <dbReference type="ARBA" id="ARBA00004167"/>
    </source>
</evidence>
<protein>
    <recommendedName>
        <fullName evidence="6">Translocation and assembly module TamB C-terminal domain-containing protein</fullName>
    </recommendedName>
</protein>
<gene>
    <name evidence="7" type="ORF">BACCOPRO_02693</name>
</gene>
<dbReference type="GO" id="GO:0009306">
    <property type="term" value="P:protein secretion"/>
    <property type="evidence" value="ECO:0007669"/>
    <property type="project" value="InterPro"/>
</dbReference>
<proteinExistence type="predicted"/>
<keyword evidence="8" id="KW-1185">Reference proteome</keyword>
<comment type="subcellular location">
    <subcellularLocation>
        <location evidence="1">Membrane</location>
        <topology evidence="1">Single-pass membrane protein</topology>
    </subcellularLocation>
</comment>
<dbReference type="eggNOG" id="COG2911">
    <property type="taxonomic scope" value="Bacteria"/>
</dbReference>
<evidence type="ECO:0000256" key="3">
    <source>
        <dbReference type="ARBA" id="ARBA00022989"/>
    </source>
</evidence>
<dbReference type="Pfam" id="PF04357">
    <property type="entry name" value="TamB"/>
    <property type="match status" value="1"/>
</dbReference>
<feature type="transmembrane region" description="Helical" evidence="5">
    <location>
        <begin position="7"/>
        <end position="31"/>
    </location>
</feature>
<evidence type="ECO:0000259" key="6">
    <source>
        <dbReference type="Pfam" id="PF04357"/>
    </source>
</evidence>
<dbReference type="Proteomes" id="UP000014073">
    <property type="component" value="Unassembled WGS sequence"/>
</dbReference>
<keyword evidence="3 5" id="KW-1133">Transmembrane helix</keyword>
<keyword evidence="4 5" id="KW-0472">Membrane</keyword>
<dbReference type="PANTHER" id="PTHR36985:SF1">
    <property type="entry name" value="TRANSLOCATION AND ASSEMBLY MODULE SUBUNIT TAMB"/>
    <property type="match status" value="1"/>
</dbReference>
<accession>S0FAS8</accession>
<dbReference type="GO" id="GO:0005886">
    <property type="term" value="C:plasma membrane"/>
    <property type="evidence" value="ECO:0007669"/>
    <property type="project" value="InterPro"/>
</dbReference>
<reference evidence="7 8" key="1">
    <citation type="submission" date="2008-12" db="EMBL/GenBank/DDBJ databases">
        <authorList>
            <person name="Fulton L."/>
            <person name="Clifton S."/>
            <person name="Fulton B."/>
            <person name="Xu J."/>
            <person name="Minx P."/>
            <person name="Pepin K.H."/>
            <person name="Johnson M."/>
            <person name="Bhonagiri V."/>
            <person name="Nash W.E."/>
            <person name="Mardis E.R."/>
            <person name="Wilson R.K."/>
        </authorList>
    </citation>
    <scope>NUCLEOTIDE SEQUENCE [LARGE SCALE GENOMIC DNA]</scope>
    <source>
        <strain evidence="7 8">DSM 18228</strain>
    </source>
</reference>
<feature type="domain" description="Translocation and assembly module TamB C-terminal" evidence="6">
    <location>
        <begin position="1090"/>
        <end position="1488"/>
    </location>
</feature>
<organism evidence="7 8">
    <name type="scientific">Phocaeicola coprophilus DSM 18228 = JCM 13818</name>
    <dbReference type="NCBI Taxonomy" id="547042"/>
    <lineage>
        <taxon>Bacteria</taxon>
        <taxon>Pseudomonadati</taxon>
        <taxon>Bacteroidota</taxon>
        <taxon>Bacteroidia</taxon>
        <taxon>Bacteroidales</taxon>
        <taxon>Bacteroidaceae</taxon>
        <taxon>Phocaeicola</taxon>
    </lineage>
</organism>
<dbReference type="EMBL" id="ACBW01000173">
    <property type="protein sequence ID" value="EEF77180.1"/>
    <property type="molecule type" value="Genomic_DNA"/>
</dbReference>